<reference evidence="1 2" key="1">
    <citation type="submission" date="2015-05" db="EMBL/GenBank/DDBJ databases">
        <title>Genome sequencing and analysis of members of genus Stenotrophomonas.</title>
        <authorList>
            <person name="Patil P.P."/>
            <person name="Midha S."/>
            <person name="Patil P.B."/>
        </authorList>
    </citation>
    <scope>NUCLEOTIDE SEQUENCE [LARGE SCALE GENOMIC DNA]</scope>
    <source>
        <strain evidence="1 2">DSM 24757</strain>
    </source>
</reference>
<gene>
    <name evidence="1" type="ORF">ABB30_06425</name>
</gene>
<name>A0A0R0D6M8_9GAMM</name>
<protein>
    <submittedName>
        <fullName evidence="1">Uncharacterized protein</fullName>
    </submittedName>
</protein>
<evidence type="ECO:0000313" key="2">
    <source>
        <dbReference type="Proteomes" id="UP000050956"/>
    </source>
</evidence>
<proteinExistence type="predicted"/>
<organism evidence="1 2">
    <name type="scientific">Stenotrophomonas ginsengisoli</name>
    <dbReference type="NCBI Taxonomy" id="336566"/>
    <lineage>
        <taxon>Bacteria</taxon>
        <taxon>Pseudomonadati</taxon>
        <taxon>Pseudomonadota</taxon>
        <taxon>Gammaproteobacteria</taxon>
        <taxon>Lysobacterales</taxon>
        <taxon>Lysobacteraceae</taxon>
        <taxon>Stenotrophomonas</taxon>
    </lineage>
</organism>
<keyword evidence="2" id="KW-1185">Reference proteome</keyword>
<dbReference type="Proteomes" id="UP000050956">
    <property type="component" value="Unassembled WGS sequence"/>
</dbReference>
<sequence length="201" mass="22411">MRLRTYFSLHHAQMAAYHARVAQSLEVNESEESAIALSAHVSAAVISAGAFMDATANEVAENSKRPGKDVKGRPASLLRLNELLEAANVPAIDYIDPLWVNAQTLIELRNRLIHYEYDWLDEGTANMIGPGALNVSPLQEKLRAAFTYLPLTVGYIPRFLSPDCAAWAVQSAVAFLDEFYCRLNQTPSHDHLRHRIKVSRP</sequence>
<dbReference type="AlphaFoldDB" id="A0A0R0D6M8"/>
<dbReference type="PATRIC" id="fig|336566.3.peg.631"/>
<evidence type="ECO:0000313" key="1">
    <source>
        <dbReference type="EMBL" id="KRG77884.1"/>
    </source>
</evidence>
<accession>A0A0R0D6M8</accession>
<dbReference type="EMBL" id="LDJM01000015">
    <property type="protein sequence ID" value="KRG77884.1"/>
    <property type="molecule type" value="Genomic_DNA"/>
</dbReference>
<comment type="caution">
    <text evidence="1">The sequence shown here is derived from an EMBL/GenBank/DDBJ whole genome shotgun (WGS) entry which is preliminary data.</text>
</comment>